<reference evidence="2" key="1">
    <citation type="submission" date="2021-01" db="EMBL/GenBank/DDBJ databases">
        <title>Phytophthora aleatoria, a newly-described species from Pinus radiata is distinct from Phytophthora cactorum isolates based on comparative genomics.</title>
        <authorList>
            <person name="Mcdougal R."/>
            <person name="Panda P."/>
            <person name="Williams N."/>
            <person name="Studholme D.J."/>
        </authorList>
    </citation>
    <scope>NUCLEOTIDE SEQUENCE</scope>
    <source>
        <strain evidence="2">NZFS 3830</strain>
    </source>
</reference>
<protein>
    <recommendedName>
        <fullName evidence="1">ZSWIM1/3 RNaseH-like domain-containing protein</fullName>
    </recommendedName>
</protein>
<dbReference type="AlphaFoldDB" id="A0A8T1U4Y6"/>
<dbReference type="Proteomes" id="UP000688947">
    <property type="component" value="Unassembled WGS sequence"/>
</dbReference>
<name>A0A8T1U4Y6_9STRA</name>
<sequence>MVTGPTGRGIPVLDLLALNERVVTMSAIFKFFKEKNPRTWQKIQTFVIDKHFVEWQVSETCSRLAKCCFVNPTCWCTRTRPWRPSLVLHQLIGTLPSSALPNAVQVPSICFILLMHAC</sequence>
<gene>
    <name evidence="2" type="ORF">JG687_00011320</name>
</gene>
<evidence type="ECO:0000313" key="2">
    <source>
        <dbReference type="EMBL" id="KAG6955284.1"/>
    </source>
</evidence>
<feature type="domain" description="ZSWIM1/3 RNaseH-like" evidence="1">
    <location>
        <begin position="1"/>
        <end position="57"/>
    </location>
</feature>
<evidence type="ECO:0000259" key="1">
    <source>
        <dbReference type="Pfam" id="PF21056"/>
    </source>
</evidence>
<proteinExistence type="predicted"/>
<evidence type="ECO:0000313" key="3">
    <source>
        <dbReference type="Proteomes" id="UP000688947"/>
    </source>
</evidence>
<dbReference type="InterPro" id="IPR048324">
    <property type="entry name" value="ZSWIM1-3_RNaseH-like"/>
</dbReference>
<dbReference type="EMBL" id="JAENGZ010000688">
    <property type="protein sequence ID" value="KAG6955284.1"/>
    <property type="molecule type" value="Genomic_DNA"/>
</dbReference>
<dbReference type="Pfam" id="PF21056">
    <property type="entry name" value="ZSWIM1-3_RNaseH-like"/>
    <property type="match status" value="1"/>
</dbReference>
<organism evidence="2 3">
    <name type="scientific">Phytophthora cactorum</name>
    <dbReference type="NCBI Taxonomy" id="29920"/>
    <lineage>
        <taxon>Eukaryota</taxon>
        <taxon>Sar</taxon>
        <taxon>Stramenopiles</taxon>
        <taxon>Oomycota</taxon>
        <taxon>Peronosporomycetes</taxon>
        <taxon>Peronosporales</taxon>
        <taxon>Peronosporaceae</taxon>
        <taxon>Phytophthora</taxon>
    </lineage>
</organism>
<accession>A0A8T1U4Y6</accession>
<comment type="caution">
    <text evidence="2">The sequence shown here is derived from an EMBL/GenBank/DDBJ whole genome shotgun (WGS) entry which is preliminary data.</text>
</comment>
<dbReference type="OrthoDB" id="166650at2759"/>